<dbReference type="EnsemblPlants" id="AES99784">
    <property type="protein sequence ID" value="AES99784"/>
    <property type="gene ID" value="MTR_5g084680"/>
</dbReference>
<protein>
    <submittedName>
        <fullName evidence="4">IQ-domain protein</fullName>
    </submittedName>
    <submittedName>
        <fullName evidence="5">Putative IQ motif, EF-hand binding protein</fullName>
    </submittedName>
</protein>
<dbReference type="Proteomes" id="UP000265566">
    <property type="component" value="Chromosome 5"/>
</dbReference>
<dbReference type="EMBL" id="CM001221">
    <property type="protein sequence ID" value="AES99784.1"/>
    <property type="molecule type" value="Genomic_DNA"/>
</dbReference>
<dbReference type="Pfam" id="PF00612">
    <property type="entry name" value="IQ"/>
    <property type="match status" value="1"/>
</dbReference>
<feature type="compositionally biased region" description="Polar residues" evidence="3">
    <location>
        <begin position="382"/>
        <end position="397"/>
    </location>
</feature>
<reference evidence="5" key="5">
    <citation type="journal article" date="2018" name="Nat. Plants">
        <title>Whole-genome landscape of Medicago truncatula symbiotic genes.</title>
        <authorList>
            <person name="Pecrix Y."/>
            <person name="Gamas P."/>
            <person name="Carrere S."/>
        </authorList>
    </citation>
    <scope>NUCLEOTIDE SEQUENCE</scope>
    <source>
        <tissue evidence="5">Leaves</tissue>
    </source>
</reference>
<dbReference type="PANTHER" id="PTHR32295:SF15">
    <property type="entry name" value="PROTEIN IQ-DOMAIN 33"/>
    <property type="match status" value="1"/>
</dbReference>
<reference evidence="4 7" key="1">
    <citation type="journal article" date="2011" name="Nature">
        <title>The Medicago genome provides insight into the evolution of rhizobial symbioses.</title>
        <authorList>
            <person name="Young N.D."/>
            <person name="Debelle F."/>
            <person name="Oldroyd G.E."/>
            <person name="Geurts R."/>
            <person name="Cannon S.B."/>
            <person name="Udvardi M.K."/>
            <person name="Benedito V.A."/>
            <person name="Mayer K.F."/>
            <person name="Gouzy J."/>
            <person name="Schoof H."/>
            <person name="Van de Peer Y."/>
            <person name="Proost S."/>
            <person name="Cook D.R."/>
            <person name="Meyers B.C."/>
            <person name="Spannagl M."/>
            <person name="Cheung F."/>
            <person name="De Mita S."/>
            <person name="Krishnakumar V."/>
            <person name="Gundlach H."/>
            <person name="Zhou S."/>
            <person name="Mudge J."/>
            <person name="Bharti A.K."/>
            <person name="Murray J.D."/>
            <person name="Naoumkina M.A."/>
            <person name="Rosen B."/>
            <person name="Silverstein K.A."/>
            <person name="Tang H."/>
            <person name="Rombauts S."/>
            <person name="Zhao P.X."/>
            <person name="Zhou P."/>
            <person name="Barbe V."/>
            <person name="Bardou P."/>
            <person name="Bechner M."/>
            <person name="Bellec A."/>
            <person name="Berger A."/>
            <person name="Berges H."/>
            <person name="Bidwell S."/>
            <person name="Bisseling T."/>
            <person name="Choisne N."/>
            <person name="Couloux A."/>
            <person name="Denny R."/>
            <person name="Deshpande S."/>
            <person name="Dai X."/>
            <person name="Doyle J.J."/>
            <person name="Dudez A.M."/>
            <person name="Farmer A.D."/>
            <person name="Fouteau S."/>
            <person name="Franken C."/>
            <person name="Gibelin C."/>
            <person name="Gish J."/>
            <person name="Goldstein S."/>
            <person name="Gonzalez A.J."/>
            <person name="Green P.J."/>
            <person name="Hallab A."/>
            <person name="Hartog M."/>
            <person name="Hua A."/>
            <person name="Humphray S.J."/>
            <person name="Jeong D.H."/>
            <person name="Jing Y."/>
            <person name="Jocker A."/>
            <person name="Kenton S.M."/>
            <person name="Kim D.J."/>
            <person name="Klee K."/>
            <person name="Lai H."/>
            <person name="Lang C."/>
            <person name="Lin S."/>
            <person name="Macmil S.L."/>
            <person name="Magdelenat G."/>
            <person name="Matthews L."/>
            <person name="McCorrison J."/>
            <person name="Monaghan E.L."/>
            <person name="Mun J.H."/>
            <person name="Najar F.Z."/>
            <person name="Nicholson C."/>
            <person name="Noirot C."/>
            <person name="O'Bleness M."/>
            <person name="Paule C.R."/>
            <person name="Poulain J."/>
            <person name="Prion F."/>
            <person name="Qin B."/>
            <person name="Qu C."/>
            <person name="Retzel E.F."/>
            <person name="Riddle C."/>
            <person name="Sallet E."/>
            <person name="Samain S."/>
            <person name="Samson N."/>
            <person name="Sanders I."/>
            <person name="Saurat O."/>
            <person name="Scarpelli C."/>
            <person name="Schiex T."/>
            <person name="Segurens B."/>
            <person name="Severin A.J."/>
            <person name="Sherrier D.J."/>
            <person name="Shi R."/>
            <person name="Sims S."/>
            <person name="Singer S.R."/>
            <person name="Sinharoy S."/>
            <person name="Sterck L."/>
            <person name="Viollet A."/>
            <person name="Wang B.B."/>
            <person name="Wang K."/>
            <person name="Wang M."/>
            <person name="Wang X."/>
            <person name="Warfsmann J."/>
            <person name="Weissenbach J."/>
            <person name="White D.D."/>
            <person name="White J.D."/>
            <person name="Wiley G.B."/>
            <person name="Wincker P."/>
            <person name="Xing Y."/>
            <person name="Yang L."/>
            <person name="Yao Z."/>
            <person name="Ying F."/>
            <person name="Zhai J."/>
            <person name="Zhou L."/>
            <person name="Zuber A."/>
            <person name="Denarie J."/>
            <person name="Dixon R.A."/>
            <person name="May G.D."/>
            <person name="Schwartz D.C."/>
            <person name="Rogers J."/>
            <person name="Quetier F."/>
            <person name="Town C.D."/>
            <person name="Roe B.A."/>
        </authorList>
    </citation>
    <scope>NUCLEOTIDE SEQUENCE [LARGE SCALE GENOMIC DNA]</scope>
    <source>
        <strain evidence="4">A17</strain>
        <strain evidence="6 7">cv. Jemalong A17</strain>
    </source>
</reference>
<dbReference type="STRING" id="3880.G7K7F4"/>
<reference evidence="8" key="4">
    <citation type="journal article" date="2018" name="Nat. Plants">
        <title>Whole-genome landscape of Medicago truncatula symbiotic genes.</title>
        <authorList>
            <person name="Pecrix Y."/>
            <person name="Staton S.E."/>
            <person name="Sallet E."/>
            <person name="Lelandais-Briere C."/>
            <person name="Moreau S."/>
            <person name="Carrere S."/>
            <person name="Blein T."/>
            <person name="Jardinaud M.F."/>
            <person name="Latrasse D."/>
            <person name="Zouine M."/>
            <person name="Zahm M."/>
            <person name="Kreplak J."/>
            <person name="Mayjonade B."/>
            <person name="Satge C."/>
            <person name="Perez M."/>
            <person name="Cauet S."/>
            <person name="Marande W."/>
            <person name="Chantry-Darmon C."/>
            <person name="Lopez-Roques C."/>
            <person name="Bouchez O."/>
            <person name="Berard A."/>
            <person name="Debelle F."/>
            <person name="Munos S."/>
            <person name="Bendahmane A."/>
            <person name="Berges H."/>
            <person name="Niebel A."/>
            <person name="Buitink J."/>
            <person name="Frugier F."/>
            <person name="Benhamed M."/>
            <person name="Crespi M."/>
            <person name="Gouzy J."/>
            <person name="Gamas P."/>
        </authorList>
    </citation>
    <scope>NUCLEOTIDE SEQUENCE [LARGE SCALE GENOMIC DNA]</scope>
    <source>
        <strain evidence="8">cv. Jemalong A17</strain>
    </source>
</reference>
<reference evidence="4 7" key="2">
    <citation type="journal article" date="2014" name="BMC Genomics">
        <title>An improved genome release (version Mt4.0) for the model legume Medicago truncatula.</title>
        <authorList>
            <person name="Tang H."/>
            <person name="Krishnakumar V."/>
            <person name="Bidwell S."/>
            <person name="Rosen B."/>
            <person name="Chan A."/>
            <person name="Zhou S."/>
            <person name="Gentzbittel L."/>
            <person name="Childs K.L."/>
            <person name="Yandell M."/>
            <person name="Gundlach H."/>
            <person name="Mayer K.F."/>
            <person name="Schwartz D.C."/>
            <person name="Town C.D."/>
        </authorList>
    </citation>
    <scope>GENOME REANNOTATION</scope>
    <source>
        <strain evidence="6 7">cv. Jemalong A17</strain>
    </source>
</reference>
<dbReference type="PROSITE" id="PS50096">
    <property type="entry name" value="IQ"/>
    <property type="match status" value="1"/>
</dbReference>
<sequence>MGFTVGLVRNVFSRNHVGSHERKIMRRNSSENRRWISVKSYLCGNEFNSVLAEEDSASFKSTEVTVTQSIQEDLLSDKEETKSEETVENVIDNRSNCNSKSLNEEEAAIIIQSAYRSFKLRCKNEDTISSENGEEKLNLAAESPDRKSMATSVEVQTGNSTEVFSFKGEKVSIYNSFQHRNRTRAIKQKEDWDDSTLSSNVSKMRMQDRMEAATRRERALAYAFSQQLRICSKRKLAKHNNREQNMSWSWLERWMATRLQDTSSVESHAMKQYENFNTDHHKFTIKTRFLDASGGEEKESCGSNEVPLHFDNYSVVSQEEKVSSFKSPTRKTNFKARRTVSRRKTVPSYQFHDEHPKVSMKDGSSNANKDIKQKPKQEVSKTEMSQMTISTLKTSNE</sequence>
<dbReference type="KEGG" id="mtr:11431170"/>
<evidence type="ECO:0000313" key="5">
    <source>
        <dbReference type="EMBL" id="RHN57271.1"/>
    </source>
</evidence>
<keyword evidence="1" id="KW-0112">Calmodulin-binding</keyword>
<name>G7K7F4_MEDTR</name>
<organism evidence="4 7">
    <name type="scientific">Medicago truncatula</name>
    <name type="common">Barrel medic</name>
    <name type="synonym">Medicago tribuloides</name>
    <dbReference type="NCBI Taxonomy" id="3880"/>
    <lineage>
        <taxon>Eukaryota</taxon>
        <taxon>Viridiplantae</taxon>
        <taxon>Streptophyta</taxon>
        <taxon>Embryophyta</taxon>
        <taxon>Tracheophyta</taxon>
        <taxon>Spermatophyta</taxon>
        <taxon>Magnoliopsida</taxon>
        <taxon>eudicotyledons</taxon>
        <taxon>Gunneridae</taxon>
        <taxon>Pentapetalae</taxon>
        <taxon>rosids</taxon>
        <taxon>fabids</taxon>
        <taxon>Fabales</taxon>
        <taxon>Fabaceae</taxon>
        <taxon>Papilionoideae</taxon>
        <taxon>50 kb inversion clade</taxon>
        <taxon>NPAAA clade</taxon>
        <taxon>Hologalegina</taxon>
        <taxon>IRL clade</taxon>
        <taxon>Trifolieae</taxon>
        <taxon>Medicago</taxon>
    </lineage>
</organism>
<dbReference type="OrthoDB" id="779903at2759"/>
<dbReference type="Proteomes" id="UP000002051">
    <property type="component" value="Chromosome 5"/>
</dbReference>
<dbReference type="PANTHER" id="PTHR32295">
    <property type="entry name" value="IQ-DOMAIN 5-RELATED"/>
    <property type="match status" value="1"/>
</dbReference>
<dbReference type="OMA" id="ANMSWSW"/>
<feature type="compositionally biased region" description="Basic and acidic residues" evidence="3">
    <location>
        <begin position="351"/>
        <end position="360"/>
    </location>
</feature>
<dbReference type="eggNOG" id="ENOG502QSU8">
    <property type="taxonomic scope" value="Eukaryota"/>
</dbReference>
<evidence type="ECO:0000256" key="1">
    <source>
        <dbReference type="ARBA" id="ARBA00022860"/>
    </source>
</evidence>
<evidence type="ECO:0000256" key="2">
    <source>
        <dbReference type="ARBA" id="ARBA00024341"/>
    </source>
</evidence>
<evidence type="ECO:0000313" key="6">
    <source>
        <dbReference type="EnsemblPlants" id="AES99784"/>
    </source>
</evidence>
<evidence type="ECO:0000313" key="8">
    <source>
        <dbReference type="Proteomes" id="UP000265566"/>
    </source>
</evidence>
<keyword evidence="7" id="KW-1185">Reference proteome</keyword>
<feature type="region of interest" description="Disordered" evidence="3">
    <location>
        <begin position="327"/>
        <end position="397"/>
    </location>
</feature>
<gene>
    <name evidence="6" type="primary">11431170</name>
    <name evidence="4" type="ordered locus">MTR_5g084680</name>
    <name evidence="5" type="ORF">MtrunA17_Chr5g0438571</name>
</gene>
<reference evidence="6" key="3">
    <citation type="submission" date="2015-04" db="UniProtKB">
        <authorList>
            <consortium name="EnsemblPlants"/>
        </authorList>
    </citation>
    <scope>IDENTIFICATION</scope>
    <source>
        <strain evidence="6">cv. Jemalong A17</strain>
    </source>
</reference>
<dbReference type="GO" id="GO:0005516">
    <property type="term" value="F:calmodulin binding"/>
    <property type="evidence" value="ECO:0007669"/>
    <property type="project" value="UniProtKB-KW"/>
</dbReference>
<proteinExistence type="inferred from homology"/>
<feature type="compositionally biased region" description="Basic and acidic residues" evidence="3">
    <location>
        <begin position="369"/>
        <end position="381"/>
    </location>
</feature>
<dbReference type="HOGENOM" id="CLU_059472_0_0_1"/>
<comment type="similarity">
    <text evidence="2">Belongs to the IQD family.</text>
</comment>
<dbReference type="AlphaFoldDB" id="G7K7F4"/>
<accession>G7K7F4</accession>
<feature type="compositionally biased region" description="Basic residues" evidence="3">
    <location>
        <begin position="328"/>
        <end position="345"/>
    </location>
</feature>
<dbReference type="EMBL" id="PSQE01000005">
    <property type="protein sequence ID" value="RHN57271.1"/>
    <property type="molecule type" value="Genomic_DNA"/>
</dbReference>
<dbReference type="InterPro" id="IPR000048">
    <property type="entry name" value="IQ_motif_EF-hand-BS"/>
</dbReference>
<evidence type="ECO:0000313" key="7">
    <source>
        <dbReference type="Proteomes" id="UP000002051"/>
    </source>
</evidence>
<dbReference type="PaxDb" id="3880-AES99784"/>
<evidence type="ECO:0000256" key="3">
    <source>
        <dbReference type="SAM" id="MobiDB-lite"/>
    </source>
</evidence>
<dbReference type="Gramene" id="rna32793">
    <property type="protein sequence ID" value="RHN57271.1"/>
    <property type="gene ID" value="gene32793"/>
</dbReference>
<evidence type="ECO:0000313" key="4">
    <source>
        <dbReference type="EMBL" id="AES99784.1"/>
    </source>
</evidence>
<dbReference type="ExpressionAtlas" id="G7K7F4">
    <property type="expression patterns" value="differential"/>
</dbReference>